<dbReference type="GO" id="GO:0046872">
    <property type="term" value="F:metal ion binding"/>
    <property type="evidence" value="ECO:0007669"/>
    <property type="project" value="UniProtKB-KW"/>
</dbReference>
<reference evidence="9" key="1">
    <citation type="submission" date="2019-02" db="EMBL/GenBank/DDBJ databases">
        <authorList>
            <person name="Gruber-Vodicka R. H."/>
            <person name="Seah K. B. B."/>
        </authorList>
    </citation>
    <scope>NUCLEOTIDE SEQUENCE</scope>
    <source>
        <strain evidence="7">BECK_BZ163</strain>
        <strain evidence="9">BECK_BZ164</strain>
        <strain evidence="8">BECK_BZ165</strain>
    </source>
</reference>
<evidence type="ECO:0000313" key="7">
    <source>
        <dbReference type="EMBL" id="VFJ42623.1"/>
    </source>
</evidence>
<keyword evidence="3" id="KW-0408">Iron</keyword>
<dbReference type="EMBL" id="CAADEZ010000001">
    <property type="protein sequence ID" value="VFJ42623.1"/>
    <property type="molecule type" value="Genomic_DNA"/>
</dbReference>
<dbReference type="Pfam" id="PF24407">
    <property type="entry name" value="HTH_upst_double_PIN"/>
    <property type="match status" value="1"/>
</dbReference>
<organism evidence="9">
    <name type="scientific">Candidatus Kentrum sp. FM</name>
    <dbReference type="NCBI Taxonomy" id="2126340"/>
    <lineage>
        <taxon>Bacteria</taxon>
        <taxon>Pseudomonadati</taxon>
        <taxon>Pseudomonadota</taxon>
        <taxon>Gammaproteobacteria</taxon>
        <taxon>Candidatus Kentrum</taxon>
    </lineage>
</organism>
<dbReference type="InterPro" id="IPR050884">
    <property type="entry name" value="CNP_phosphodiesterase-III"/>
</dbReference>
<dbReference type="GO" id="GO:0016787">
    <property type="term" value="F:hydrolase activity"/>
    <property type="evidence" value="ECO:0007669"/>
    <property type="project" value="UniProtKB-KW"/>
</dbReference>
<dbReference type="InterPro" id="IPR004843">
    <property type="entry name" value="Calcineurin-like_PHP"/>
</dbReference>
<dbReference type="SUPFAM" id="SSF56300">
    <property type="entry name" value="Metallo-dependent phosphatases"/>
    <property type="match status" value="1"/>
</dbReference>
<gene>
    <name evidence="7" type="ORF">BECKFM1743A_GA0114220_100012</name>
    <name evidence="9" type="ORF">BECKFM1743B_GA0114221_100012</name>
    <name evidence="8" type="ORF">BECKFM1743C_GA0114222_100012</name>
</gene>
<evidence type="ECO:0000256" key="1">
    <source>
        <dbReference type="ARBA" id="ARBA00022723"/>
    </source>
</evidence>
<dbReference type="PANTHER" id="PTHR42988">
    <property type="entry name" value="PHOSPHOHYDROLASE"/>
    <property type="match status" value="1"/>
</dbReference>
<feature type="domain" description="Calcineurin-like phosphoesterase" evidence="5">
    <location>
        <begin position="7"/>
        <end position="254"/>
    </location>
</feature>
<keyword evidence="2" id="KW-0378">Hydrolase</keyword>
<evidence type="ECO:0000313" key="9">
    <source>
        <dbReference type="EMBL" id="VFK05486.1"/>
    </source>
</evidence>
<evidence type="ECO:0000256" key="2">
    <source>
        <dbReference type="ARBA" id="ARBA00022801"/>
    </source>
</evidence>
<name>A0A450VKZ4_9GAMM</name>
<accession>A0A450VKZ4</accession>
<evidence type="ECO:0000259" key="6">
    <source>
        <dbReference type="Pfam" id="PF24407"/>
    </source>
</evidence>
<sequence length="2280" mass="255015">MTTLCWLHLSDWHQAGKDFDRKVVRDALIADIMKRAERIDPKLRRVDFVVFSGDLTQKANPDEYETAYWELLDPVLKAVGLSPDRLFLVPGNHDLNREHIHEMLPPELQHPLDGDSAVQKWLTDDARRTRALEPFTAYRDFVTGYTGQPNPDYGSVLHLFVDNKKVALLGINSAWMCGRHKETRDGKEKIVDARYLVVGEPQIYNSLREIADADVRIAVLHHPFDWLFEFDRKSVEPLLKQTFHFILHGHGHEPDVNSVNGAKGNYVIISAGACYDRRDYPNAYNWVHLDLSAGRGTVWLRCWGNREWIADTHTYPGGKFSLDPLPKKLTVTSTSYSMPSSQSPTQQQQHMSGEITKYKHEPKDVVASPDKQRMLANAFDSLGDKTILTGNFPHKRFPRDLVDEAIEQELSRLRKARFIAKFDGIQSAMVLSEKLVDGEFSGGADGVRCRALAWCARILTYKEPDYAERLLAFSQKLGTCPEIPIASAVLDSARGEKRAALSALAGIDSPMSRSAAFRIVANHDGSQAAIDRLRDTDLTAADLDPDGKLALLTFQHRLGLWEAAGACVEGLSDNDFEEAPVLHHLAAVTHLVSAVPGELRPVVLSQVPFNAADFPLASSAAAIASRRAARQHFLRFAEVMREFDLPAAERVEDEFALWLELRDPDSSINVHGWKRLESRLRDIKTALPLVNLGVQFGLELDLAKINREIERQIALHGGGITADAAFARYALAFKEKGPKAVADYLARYRDGLFEHLDKKAITFIEIEMLVRAGLPERARERLSFLVSEGISETERKRLQGLISSANTTDLEAFKELFRKTDELTDLNVLILELEKRNELDELCEYASTLFDRTRALDDAECLARALNNARRYGELVKLCKSNQDFLEQSQHLRIMYCNALYSEGALLAARSELERLDDGLDDTNYRKLQISLGISLGNWNSLLEFVARESREQGRRNTTELLDAAKLGLYLKSPHARELLFATARRGEDDADILAAAYFLASTAGWDDDPDVDRWLRKAIKLSGKDGPIQTMSMRELLDRKPAWDRRESETWNSLRRGEVPIFVAGAALNRSLVDFMLFPALANQSENDPRRRGIVPAYSGVQQPSGVDAAGTIGMDATALLTLGMLDLLDDTLNAFEKVYLSHSTLGWLFEEKQKAAFHQPSRIRAAHHLRGLLATGSLERLAPTTAPDSGLAAEAGEELALLIAEAEKETSDSEDGPQRLVVQPAPVHRIESFLEEEADLTAHAAVLGSCQAIVDKLRRRGRITAAEEEKARAYPRLHERPWPFQPEIADGAVLYLSDPAIDYFLRLGILEKLKPAGFRPVLAPSAVSEADQLIAYEGILNKVDEVIERIRKALNLGIESGKVIVARSLPTDREDDNPIVARSLRTDQEDDNPIGQHPTRGVIKLAEHCDAIVTDDRFLNQYPHISGGDKTAPILTTWGLIDRLAADGAISTGRLFDTRTFLRQAGYAFVPVTGEELQRHLESSIVMDGKVIETAELRAIRENLLQVRMRNWLQLPKEAPWIDSWTRVFIRVLKDQWIAEVDVSIARARSDWLVAWIDTRGWAHCFGEGGYEFIRNGRGAQILLLMNAPFDMKPEQRERYWAWLEEAVLSSIHEQEPELFSSTLAMARQQFARIIDDTLAKECTENSASHDRTELAYVGLMYYPALIRGALLADPDFLAEYGLTMDGVLSFSGFVSIVRSDLFNAIRRLLSGVSDVRVTDTEDKNWSFKKIGKEGKPPNLALCHGDEYLPLRNDFFALSPSSEIRLGSLDEAASEVNLPADVRDRWREILAERPLTDDELATFHDEITDTPVEQARLLRGKVINRQKITILDFVPSSRRYFERLVGVYDGSPSIGAYAAGAGKARFGQLAGWRPYDGFLSGLLLSSHSSLTSEIPVGHLSNEELLRAYESLEKHGDRPSQLGAVEVGLRVLPGRTEIEPAIARLMEQIRDDDTEGKTSGFQLLSALFILVDGELARTRLFAAEPPFYRRLAALAQAALIQRQFADSAIETKDFHEWAVDNRGQLFHLQSFVDMRVEPRWNIYFSFTSQLKVEYLGRIANAARNHEENLKTSGLGELVLGDIGDPLSLCLPGPLEAANNLPDTPDKISRKIREKLDSDQVEPASFIALINSSPFFSIGKEQAELAAKALKSSNYRLANLEDSSRLVTTLHGLAKVAAVARSPELADELRILVRRYRGDGAHPLSLEEAMRIALIAAASHPDRKDWAAFAGKWLTELAFGDLTHDEGRTFHSHLMRLCHMVPELWVTSGRADAALRALNG</sequence>
<dbReference type="Pfam" id="PF00149">
    <property type="entry name" value="Metallophos"/>
    <property type="match status" value="1"/>
</dbReference>
<keyword evidence="1" id="KW-0479">Metal-binding</keyword>
<proteinExistence type="inferred from homology"/>
<dbReference type="Gene3D" id="3.60.21.10">
    <property type="match status" value="1"/>
</dbReference>
<dbReference type="EMBL" id="CAADFL010000001">
    <property type="protein sequence ID" value="VFK05486.1"/>
    <property type="molecule type" value="Genomic_DNA"/>
</dbReference>
<dbReference type="InterPro" id="IPR056620">
    <property type="entry name" value="HTH_next_PIN-TPR-GreABC"/>
</dbReference>
<protein>
    <submittedName>
        <fullName evidence="9">3',5'-cyclic AMP phosphodiesterase CpdA</fullName>
    </submittedName>
</protein>
<comment type="similarity">
    <text evidence="4">Belongs to the cyclic nucleotide phosphodiesterase class-III family.</text>
</comment>
<dbReference type="InterPro" id="IPR029052">
    <property type="entry name" value="Metallo-depent_PP-like"/>
</dbReference>
<dbReference type="PANTHER" id="PTHR42988:SF2">
    <property type="entry name" value="CYCLIC NUCLEOTIDE PHOSPHODIESTERASE CBUA0032-RELATED"/>
    <property type="match status" value="1"/>
</dbReference>
<evidence type="ECO:0000256" key="3">
    <source>
        <dbReference type="ARBA" id="ARBA00023004"/>
    </source>
</evidence>
<feature type="domain" description="HTH" evidence="6">
    <location>
        <begin position="1034"/>
        <end position="1101"/>
    </location>
</feature>
<evidence type="ECO:0000256" key="4">
    <source>
        <dbReference type="ARBA" id="ARBA00025742"/>
    </source>
</evidence>
<evidence type="ECO:0000313" key="8">
    <source>
        <dbReference type="EMBL" id="VFJ43315.1"/>
    </source>
</evidence>
<dbReference type="EMBL" id="CAADFA010000001">
    <property type="protein sequence ID" value="VFJ43315.1"/>
    <property type="molecule type" value="Genomic_DNA"/>
</dbReference>
<evidence type="ECO:0000259" key="5">
    <source>
        <dbReference type="Pfam" id="PF00149"/>
    </source>
</evidence>